<name>A0AB38TEN0_9HYPH</name>
<dbReference type="AlphaFoldDB" id="A0AB38TEN0"/>
<feature type="transmembrane region" description="Helical" evidence="1">
    <location>
        <begin position="20"/>
        <end position="39"/>
    </location>
</feature>
<gene>
    <name evidence="2" type="ORF">LRP29_08885</name>
</gene>
<sequence length="58" mass="5776">MQKIACRFAWDESGATAIEYGLIAALIALAIITGAGAVGNSLNGIFTTVGTTVNSSGS</sequence>
<reference evidence="2 3" key="1">
    <citation type="journal article" date="2022" name="Microbiol. Resour. Announc.">
        <title>Complete Genome Sequence of Mesorhizobium ciceri Strain R30, a Rhizobium Used as a Commercial Inoculant for Chickpea in Argentina.</title>
        <authorList>
            <person name="Foresto E."/>
            <person name="Revale S."/>
            <person name="Primo E."/>
            <person name="Nievas F."/>
            <person name="Carezzano E."/>
            <person name="Puente M."/>
            <person name="Alzari P."/>
            <person name="Mart M."/>
            <person name="Ben-Assaya M."/>
            <person name="Mornico D."/>
            <person name="Santoro M."/>
            <person name="Mart F."/>
            <person name="Giordano W."/>
            <person name="Bogino P."/>
        </authorList>
    </citation>
    <scope>NUCLEOTIDE SEQUENCE [LARGE SCALE GENOMIC DNA]</scope>
    <source>
        <strain evidence="2 3">R30</strain>
    </source>
</reference>
<keyword evidence="1" id="KW-0812">Transmembrane</keyword>
<dbReference type="InterPro" id="IPR007047">
    <property type="entry name" value="Flp_Fap"/>
</dbReference>
<keyword evidence="1" id="KW-1133">Transmembrane helix</keyword>
<dbReference type="RefSeq" id="WP_013529259.1">
    <property type="nucleotide sequence ID" value="NZ_CP088147.1"/>
</dbReference>
<evidence type="ECO:0000313" key="3">
    <source>
        <dbReference type="Proteomes" id="UP001060070"/>
    </source>
</evidence>
<dbReference type="Pfam" id="PF04964">
    <property type="entry name" value="Flp_Fap"/>
    <property type="match status" value="1"/>
</dbReference>
<protein>
    <submittedName>
        <fullName evidence="2">Flp family type IVb pilin</fullName>
    </submittedName>
</protein>
<proteinExistence type="predicted"/>
<evidence type="ECO:0000313" key="2">
    <source>
        <dbReference type="EMBL" id="UTU53491.1"/>
    </source>
</evidence>
<accession>A0AB38TEN0</accession>
<evidence type="ECO:0000256" key="1">
    <source>
        <dbReference type="SAM" id="Phobius"/>
    </source>
</evidence>
<dbReference type="EMBL" id="CP088147">
    <property type="protein sequence ID" value="UTU53491.1"/>
    <property type="molecule type" value="Genomic_DNA"/>
</dbReference>
<keyword evidence="3" id="KW-1185">Reference proteome</keyword>
<keyword evidence="1" id="KW-0472">Membrane</keyword>
<organism evidence="2 3">
    <name type="scientific">Mesorhizobium ciceri</name>
    <dbReference type="NCBI Taxonomy" id="39645"/>
    <lineage>
        <taxon>Bacteria</taxon>
        <taxon>Pseudomonadati</taxon>
        <taxon>Pseudomonadota</taxon>
        <taxon>Alphaproteobacteria</taxon>
        <taxon>Hyphomicrobiales</taxon>
        <taxon>Phyllobacteriaceae</taxon>
        <taxon>Mesorhizobium</taxon>
    </lineage>
</organism>
<dbReference type="GeneID" id="91563677"/>
<dbReference type="Proteomes" id="UP001060070">
    <property type="component" value="Chromosome"/>
</dbReference>